<dbReference type="AlphaFoldDB" id="A0A6M3LYI8"/>
<reference evidence="1" key="1">
    <citation type="submission" date="2020-03" db="EMBL/GenBank/DDBJ databases">
        <title>The deep terrestrial virosphere.</title>
        <authorList>
            <person name="Holmfeldt K."/>
            <person name="Nilsson E."/>
            <person name="Simone D."/>
            <person name="Lopez-Fernandez M."/>
            <person name="Wu X."/>
            <person name="de Brujin I."/>
            <person name="Lundin D."/>
            <person name="Andersson A."/>
            <person name="Bertilsson S."/>
            <person name="Dopson M."/>
        </authorList>
    </citation>
    <scope>NUCLEOTIDE SEQUENCE</scope>
    <source>
        <strain evidence="1">MM415B05981</strain>
    </source>
</reference>
<proteinExistence type="predicted"/>
<protein>
    <submittedName>
        <fullName evidence="1">Uncharacterized protein</fullName>
    </submittedName>
</protein>
<gene>
    <name evidence="1" type="ORF">MM415B05981_0005</name>
</gene>
<dbReference type="EMBL" id="MT143521">
    <property type="protein sequence ID" value="QJA97745.1"/>
    <property type="molecule type" value="Genomic_DNA"/>
</dbReference>
<name>A0A6M3LYI8_9ZZZZ</name>
<accession>A0A6M3LYI8</accession>
<evidence type="ECO:0000313" key="1">
    <source>
        <dbReference type="EMBL" id="QJA97745.1"/>
    </source>
</evidence>
<organism evidence="1">
    <name type="scientific">viral metagenome</name>
    <dbReference type="NCBI Taxonomy" id="1070528"/>
    <lineage>
        <taxon>unclassified sequences</taxon>
        <taxon>metagenomes</taxon>
        <taxon>organismal metagenomes</taxon>
    </lineage>
</organism>
<sequence>MDRRKFLNKLGRFAVVSALLPIITAISPPKELKLYKKPDKNNKADMANCVFYIDPDNRLYINNNAYRNKNGGWELHS</sequence>